<dbReference type="EMBL" id="MH807815">
    <property type="protein sequence ID" value="AXY81839.1"/>
    <property type="molecule type" value="Genomic_DNA"/>
</dbReference>
<name>A0A385IFQ3_9CAUD</name>
<organism evidence="2 3">
    <name type="scientific">Dickeya phage Luksen</name>
    <dbReference type="NCBI Taxonomy" id="2320192"/>
    <lineage>
        <taxon>Viruses</taxon>
        <taxon>Duplodnaviria</taxon>
        <taxon>Heunggongvirae</taxon>
        <taxon>Uroviricota</taxon>
        <taxon>Caudoviricetes</taxon>
        <taxon>Autographivirales</taxon>
        <taxon>Autotranscriptaviridae</taxon>
        <taxon>Studiervirinae</taxon>
        <taxon>Aarhusvirus</taxon>
        <taxon>Aarhusvirus luksen</taxon>
    </lineage>
</organism>
<reference evidence="3" key="1">
    <citation type="submission" date="2018-08" db="EMBL/GenBank/DDBJ databases">
        <title>SRE bacteriophages.</title>
        <authorList>
            <person name="Carstens A.B."/>
            <person name="Djurhuus A.M."/>
            <person name="Kot W."/>
            <person name="Hansen L.H."/>
        </authorList>
    </citation>
    <scope>NUCLEOTIDE SEQUENCE [LARGE SCALE GENOMIC DNA]</scope>
</reference>
<keyword evidence="1" id="KW-0472">Membrane</keyword>
<dbReference type="Proteomes" id="UP000262020">
    <property type="component" value="Segment"/>
</dbReference>
<dbReference type="RefSeq" id="YP_009811991.1">
    <property type="nucleotide sequence ID" value="NC_048059.1"/>
</dbReference>
<keyword evidence="3" id="KW-1185">Reference proteome</keyword>
<keyword evidence="1" id="KW-0812">Transmembrane</keyword>
<evidence type="ECO:0000313" key="3">
    <source>
        <dbReference type="Proteomes" id="UP000262020"/>
    </source>
</evidence>
<proteinExistence type="predicted"/>
<evidence type="ECO:0000256" key="1">
    <source>
        <dbReference type="SAM" id="Phobius"/>
    </source>
</evidence>
<protein>
    <submittedName>
        <fullName evidence="2">Uncharacterized protein</fullName>
    </submittedName>
</protein>
<feature type="transmembrane region" description="Helical" evidence="1">
    <location>
        <begin position="28"/>
        <end position="53"/>
    </location>
</feature>
<sequence>MARFLIGFVVVCLFGLIAFKFPPQAFMVIMFIPVALCIFFISSLIGDAIVWACSSLLKKLRK</sequence>
<evidence type="ECO:0000313" key="2">
    <source>
        <dbReference type="EMBL" id="AXY81839.1"/>
    </source>
</evidence>
<dbReference type="KEGG" id="vg:55003023"/>
<dbReference type="GeneID" id="55003023"/>
<accession>A0A385IFQ3</accession>
<keyword evidence="1" id="KW-1133">Transmembrane helix</keyword>